<gene>
    <name evidence="2" type="ORF">TRIADDRAFT_60787</name>
</gene>
<dbReference type="SUPFAM" id="SSF52200">
    <property type="entry name" value="Toll/Interleukin receptor TIR domain"/>
    <property type="match status" value="1"/>
</dbReference>
<dbReference type="HOGENOM" id="CLU_333775_0_0_1"/>
<dbReference type="InterPro" id="IPR000157">
    <property type="entry name" value="TIR_dom"/>
</dbReference>
<dbReference type="OrthoDB" id="10062307at2759"/>
<dbReference type="Proteomes" id="UP000009022">
    <property type="component" value="Unassembled WGS sequence"/>
</dbReference>
<dbReference type="PANTHER" id="PTHR47508">
    <property type="entry name" value="SAM DOMAIN-CONTAINING PROTEIN-RELATED"/>
    <property type="match status" value="1"/>
</dbReference>
<evidence type="ECO:0000259" key="1">
    <source>
        <dbReference type="PROSITE" id="PS50104"/>
    </source>
</evidence>
<dbReference type="InParanoid" id="B3S8Y4"/>
<dbReference type="InterPro" id="IPR035897">
    <property type="entry name" value="Toll_tir_struct_dom_sf"/>
</dbReference>
<proteinExistence type="predicted"/>
<organism evidence="2 3">
    <name type="scientific">Trichoplax adhaerens</name>
    <name type="common">Trichoplax reptans</name>
    <dbReference type="NCBI Taxonomy" id="10228"/>
    <lineage>
        <taxon>Eukaryota</taxon>
        <taxon>Metazoa</taxon>
        <taxon>Placozoa</taxon>
        <taxon>Uniplacotomia</taxon>
        <taxon>Trichoplacea</taxon>
        <taxon>Trichoplacidae</taxon>
        <taxon>Trichoplax</taxon>
    </lineage>
</organism>
<dbReference type="RefSeq" id="XP_002116792.1">
    <property type="nucleotide sequence ID" value="XM_002116756.1"/>
</dbReference>
<dbReference type="PROSITE" id="PS50104">
    <property type="entry name" value="TIR"/>
    <property type="match status" value="1"/>
</dbReference>
<dbReference type="KEGG" id="tad:TRIADDRAFT_60787"/>
<dbReference type="OMA" id="CDDCPIP"/>
<accession>B3S8Y4</accession>
<sequence>MASPLKGVAAIADVDWPVNSNQEMCIRASHVVDHDNLVTIQTAVDECRIGIMSTDKKPLGFIFAKITLLLSETRREINQQLKGAKLAAFTFLDHNCWPVFTFQEERLTIADIITQQIIYIQFQAPDNSSVAVAIPHSNDTPIKNKDFNALTSAADSIRSHRLFHPAVANLQNRSKAIAVKDNSEKEILISYVRAEAALHALSLKEEFEKLGFSVYLDVHEIKCGVDWQDSLNDAVSSCEVFVPLVTPRYGKTQWTNREIKLADVLGKYVVPVNFLSDWPPACLAIQFATTQFVPWKTTENILKDGNKDDISYWDKVYVVGVAQQIGELCRRSISLSDSTETFDDESSDTQLQKRISMIRSCPLQLFGNASSPMASQEPRDGKPLIILSCHPTQDNIANEIKNCLEEEGYEIVLTSELMADLYKTVNEPAKKKLRSNKRAKISQKTELTEKATKRMRIEFQRITDEACMVIFLLSQAFATSRLCQQQVYYCEHRKRFIPLKAEEFAMPGWLSMLIGTAPLEDVQRKDYKQTLVARVRQTFNREDNLLNDADISLKSYLLRETLPRSDPCVYISGGTKFYSKNTEAICKSIGACLADFDNLSLITGGFYGVGDVLGRSFYNKRITSKKEPLVYHVLPVRDEQDRSLQARQNSDKTFMDVPFGSTIFAGDNVREREIIVSKAISICILIEGGPGAAHEAEQFCWNDHTVIPIKVTGGAAGGKFNVPQQIFEVINLSL</sequence>
<protein>
    <recommendedName>
        <fullName evidence="1">TIR domain-containing protein</fullName>
    </recommendedName>
</protein>
<dbReference type="EMBL" id="DS985257">
    <property type="protein sequence ID" value="EDV20851.1"/>
    <property type="molecule type" value="Genomic_DNA"/>
</dbReference>
<dbReference type="eggNOG" id="ENOG502QSMV">
    <property type="taxonomic scope" value="Eukaryota"/>
</dbReference>
<feature type="domain" description="TIR" evidence="1">
    <location>
        <begin position="183"/>
        <end position="314"/>
    </location>
</feature>
<dbReference type="PANTHER" id="PTHR47508:SF3">
    <property type="entry name" value="TIR DOMAIN-CONTAINING PROTEIN"/>
    <property type="match status" value="1"/>
</dbReference>
<evidence type="ECO:0000313" key="3">
    <source>
        <dbReference type="Proteomes" id="UP000009022"/>
    </source>
</evidence>
<dbReference type="STRING" id="10228.B3S8Y4"/>
<evidence type="ECO:0000313" key="2">
    <source>
        <dbReference type="EMBL" id="EDV20851.1"/>
    </source>
</evidence>
<reference evidence="2 3" key="1">
    <citation type="journal article" date="2008" name="Nature">
        <title>The Trichoplax genome and the nature of placozoans.</title>
        <authorList>
            <person name="Srivastava M."/>
            <person name="Begovic E."/>
            <person name="Chapman J."/>
            <person name="Putnam N.H."/>
            <person name="Hellsten U."/>
            <person name="Kawashima T."/>
            <person name="Kuo A."/>
            <person name="Mitros T."/>
            <person name="Salamov A."/>
            <person name="Carpenter M.L."/>
            <person name="Signorovitch A.Y."/>
            <person name="Moreno M.A."/>
            <person name="Kamm K."/>
            <person name="Grimwood J."/>
            <person name="Schmutz J."/>
            <person name="Shapiro H."/>
            <person name="Grigoriev I.V."/>
            <person name="Buss L.W."/>
            <person name="Schierwater B."/>
            <person name="Dellaporta S.L."/>
            <person name="Rokhsar D.S."/>
        </authorList>
    </citation>
    <scope>NUCLEOTIDE SEQUENCE [LARGE SCALE GENOMIC DNA]</scope>
    <source>
        <strain evidence="2 3">Grell-BS-1999</strain>
    </source>
</reference>
<dbReference type="AlphaFoldDB" id="B3S8Y4"/>
<name>B3S8Y4_TRIAD</name>
<keyword evidence="3" id="KW-1185">Reference proteome</keyword>
<dbReference type="GeneID" id="6757938"/>
<dbReference type="Pfam" id="PF13676">
    <property type="entry name" value="TIR_2"/>
    <property type="match status" value="1"/>
</dbReference>
<dbReference type="CTD" id="6757938"/>
<dbReference type="Gene3D" id="3.40.50.10140">
    <property type="entry name" value="Toll/interleukin-1 receptor homology (TIR) domain"/>
    <property type="match status" value="1"/>
</dbReference>
<dbReference type="GO" id="GO:0007165">
    <property type="term" value="P:signal transduction"/>
    <property type="evidence" value="ECO:0007669"/>
    <property type="project" value="InterPro"/>
</dbReference>